<organism evidence="2 3">
    <name type="scientific">Streblomastix strix</name>
    <dbReference type="NCBI Taxonomy" id="222440"/>
    <lineage>
        <taxon>Eukaryota</taxon>
        <taxon>Metamonada</taxon>
        <taxon>Preaxostyla</taxon>
        <taxon>Oxymonadida</taxon>
        <taxon>Streblomastigidae</taxon>
        <taxon>Streblomastix</taxon>
    </lineage>
</organism>
<reference evidence="2 3" key="1">
    <citation type="submission" date="2019-03" db="EMBL/GenBank/DDBJ databases">
        <title>Single cell metagenomics reveals metabolic interactions within the superorganism composed of flagellate Streblomastix strix and complex community of Bacteroidetes bacteria on its surface.</title>
        <authorList>
            <person name="Treitli S.C."/>
            <person name="Kolisko M."/>
            <person name="Husnik F."/>
            <person name="Keeling P."/>
            <person name="Hampl V."/>
        </authorList>
    </citation>
    <scope>NUCLEOTIDE SEQUENCE [LARGE SCALE GENOMIC DNA]</scope>
    <source>
        <strain evidence="2">ST1C</strain>
    </source>
</reference>
<feature type="signal peptide" evidence="1">
    <location>
        <begin position="1"/>
        <end position="21"/>
    </location>
</feature>
<name>A0A5J4WFL5_9EUKA</name>
<dbReference type="Proteomes" id="UP000324800">
    <property type="component" value="Unassembled WGS sequence"/>
</dbReference>
<feature type="chain" id="PRO_5023866618" evidence="1">
    <location>
        <begin position="22"/>
        <end position="233"/>
    </location>
</feature>
<proteinExistence type="predicted"/>
<dbReference type="EMBL" id="SNRW01002146">
    <property type="protein sequence ID" value="KAA6393770.1"/>
    <property type="molecule type" value="Genomic_DNA"/>
</dbReference>
<dbReference type="AlphaFoldDB" id="A0A5J4WFL5"/>
<comment type="caution">
    <text evidence="2">The sequence shown here is derived from an EMBL/GenBank/DDBJ whole genome shotgun (WGS) entry which is preliminary data.</text>
</comment>
<accession>A0A5J4WFL5</accession>
<protein>
    <submittedName>
        <fullName evidence="2">Uncharacterized protein</fullName>
    </submittedName>
</protein>
<evidence type="ECO:0000256" key="1">
    <source>
        <dbReference type="SAM" id="SignalP"/>
    </source>
</evidence>
<sequence>MCDTANHVGLAFLEVFILAMSVTERRVALGQLTPMSEEYLYYAILNEQLANPESASAEELRLTSTITQQFGKANDLVKLMTLQIGPNTSSNKEELPTKLDQSLVSLNKQIETLLKDNQFISRLTSEGIYTLPKIEMDQSQLLQFINNLPLCTYPLTVTYILEYLQQGGNWYEISLQLSVEQLEQIASVNKGILGDYNFVIHLLQGQFGTSEEDLDTDIISAKKLYGKIWNIAQ</sequence>
<keyword evidence="1" id="KW-0732">Signal</keyword>
<evidence type="ECO:0000313" key="2">
    <source>
        <dbReference type="EMBL" id="KAA6393770.1"/>
    </source>
</evidence>
<gene>
    <name evidence="2" type="ORF">EZS28_010701</name>
</gene>
<evidence type="ECO:0000313" key="3">
    <source>
        <dbReference type="Proteomes" id="UP000324800"/>
    </source>
</evidence>